<evidence type="ECO:0000313" key="2">
    <source>
        <dbReference type="EMBL" id="UUI71942.1"/>
    </source>
</evidence>
<name>A0ABY5KN74_9CELL</name>
<evidence type="ECO:0000313" key="3">
    <source>
        <dbReference type="Proteomes" id="UP001316384"/>
    </source>
</evidence>
<organism evidence="2 3">
    <name type="scientific">Cellulomonas xiejunii</name>
    <dbReference type="NCBI Taxonomy" id="2968083"/>
    <lineage>
        <taxon>Bacteria</taxon>
        <taxon>Bacillati</taxon>
        <taxon>Actinomycetota</taxon>
        <taxon>Actinomycetes</taxon>
        <taxon>Micrococcales</taxon>
        <taxon>Cellulomonadaceae</taxon>
        <taxon>Cellulomonas</taxon>
    </lineage>
</organism>
<protein>
    <recommendedName>
        <fullName evidence="4">EthD domain-containing protein</fullName>
    </recommendedName>
</protein>
<accession>A0ABY5KN74</accession>
<dbReference type="Proteomes" id="UP001316384">
    <property type="component" value="Chromosome"/>
</dbReference>
<sequence>MTRPSPGATRREGARQEGTTTPAEAVADVGMFALTFWPGGIGAAGGTLAKPALQELAWALRHHPQDFLDSAAARIRWNVRHADDSGAVQVVSTRRPGDPASVGWATTTKYRATFERANPAVPMKDLVIHHAVEQQVMTRYPGLFHKYELHSMENLRGIPQQLNRDLHLVQVRAAWDDFYDAFAAAGRNPSRQEVFDHATRVDDLLGHHFIPRER</sequence>
<proteinExistence type="predicted"/>
<reference evidence="2 3" key="1">
    <citation type="submission" date="2022-07" db="EMBL/GenBank/DDBJ databases">
        <title>Novel species in genus cellulomonas.</title>
        <authorList>
            <person name="Ye L."/>
        </authorList>
    </citation>
    <scope>NUCLEOTIDE SEQUENCE [LARGE SCALE GENOMIC DNA]</scope>
    <source>
        <strain evidence="3">zg-B89</strain>
    </source>
</reference>
<feature type="region of interest" description="Disordered" evidence="1">
    <location>
        <begin position="1"/>
        <end position="23"/>
    </location>
</feature>
<dbReference type="RefSeq" id="WP_227576974.1">
    <property type="nucleotide sequence ID" value="NZ_CP101987.1"/>
</dbReference>
<dbReference type="EMBL" id="CP101987">
    <property type="protein sequence ID" value="UUI71942.1"/>
    <property type="molecule type" value="Genomic_DNA"/>
</dbReference>
<evidence type="ECO:0000256" key="1">
    <source>
        <dbReference type="SAM" id="MobiDB-lite"/>
    </source>
</evidence>
<evidence type="ECO:0008006" key="4">
    <source>
        <dbReference type="Google" id="ProtNLM"/>
    </source>
</evidence>
<keyword evidence="3" id="KW-1185">Reference proteome</keyword>
<gene>
    <name evidence="2" type="ORF">NP048_00235</name>
</gene>